<dbReference type="PANTHER" id="PTHR30390">
    <property type="entry name" value="SEDOHEPTULOSE 7-PHOSPHATE ISOMERASE / DNAA INITIATOR-ASSOCIATING FACTOR FOR REPLICATION INITIATION"/>
    <property type="match status" value="1"/>
</dbReference>
<gene>
    <name evidence="9" type="primary">gmhA</name>
    <name evidence="11" type="ORF">J3U88_22860</name>
</gene>
<feature type="binding site" evidence="9">
    <location>
        <position position="122"/>
    </location>
    <ligand>
        <name>substrate</name>
    </ligand>
</feature>
<name>A0A8J7QNM3_9BACT</name>
<keyword evidence="6 9" id="KW-0862">Zinc</keyword>
<dbReference type="CDD" id="cd05006">
    <property type="entry name" value="SIS_GmhA"/>
    <property type="match status" value="1"/>
</dbReference>
<dbReference type="HAMAP" id="MF_00067">
    <property type="entry name" value="GmhA"/>
    <property type="match status" value="1"/>
</dbReference>
<dbReference type="GO" id="GO:0005737">
    <property type="term" value="C:cytoplasm"/>
    <property type="evidence" value="ECO:0007669"/>
    <property type="project" value="UniProtKB-SubCell"/>
</dbReference>
<dbReference type="InterPro" id="IPR001347">
    <property type="entry name" value="SIS_dom"/>
</dbReference>
<keyword evidence="12" id="KW-1185">Reference proteome</keyword>
<evidence type="ECO:0000256" key="9">
    <source>
        <dbReference type="HAMAP-Rule" id="MF_00067"/>
    </source>
</evidence>
<comment type="function">
    <text evidence="9">Catalyzes the isomerization of sedoheptulose 7-phosphate in D-glycero-D-manno-heptose 7-phosphate.</text>
</comment>
<comment type="similarity">
    <text evidence="3 9">Belongs to the SIS family. GmhA subfamily.</text>
</comment>
<comment type="caution">
    <text evidence="11">The sequence shown here is derived from an EMBL/GenBank/DDBJ whole genome shotgun (WGS) entry which is preliminary data.</text>
</comment>
<feature type="binding site" evidence="9">
    <location>
        <begin position="91"/>
        <end position="92"/>
    </location>
    <ligand>
        <name>substrate</name>
    </ligand>
</feature>
<feature type="binding site" evidence="9">
    <location>
        <position position="62"/>
    </location>
    <ligand>
        <name>Zn(2+)</name>
        <dbReference type="ChEBI" id="CHEBI:29105"/>
    </ligand>
</feature>
<evidence type="ECO:0000313" key="11">
    <source>
        <dbReference type="EMBL" id="MBO1321340.1"/>
    </source>
</evidence>
<dbReference type="GO" id="GO:0005975">
    <property type="term" value="P:carbohydrate metabolic process"/>
    <property type="evidence" value="ECO:0007669"/>
    <property type="project" value="UniProtKB-UniRule"/>
</dbReference>
<dbReference type="PANTHER" id="PTHR30390:SF6">
    <property type="entry name" value="DNAA INITIATOR-ASSOCIATING PROTEIN DIAA"/>
    <property type="match status" value="1"/>
</dbReference>
<keyword evidence="8 9" id="KW-0119">Carbohydrate metabolism</keyword>
<dbReference type="InterPro" id="IPR004515">
    <property type="entry name" value="Phosphoheptose_Isoase"/>
</dbReference>
<dbReference type="Pfam" id="PF13580">
    <property type="entry name" value="SIS_2"/>
    <property type="match status" value="1"/>
</dbReference>
<evidence type="ECO:0000256" key="8">
    <source>
        <dbReference type="ARBA" id="ARBA00023277"/>
    </source>
</evidence>
<comment type="cofactor">
    <cofactor evidence="9">
        <name>Zn(2+)</name>
        <dbReference type="ChEBI" id="CHEBI:29105"/>
    </cofactor>
    <text evidence="9">Binds 1 zinc ion per subunit.</text>
</comment>
<evidence type="ECO:0000259" key="10">
    <source>
        <dbReference type="PROSITE" id="PS51464"/>
    </source>
</evidence>
<feature type="binding site" evidence="9">
    <location>
        <begin position="117"/>
        <end position="119"/>
    </location>
    <ligand>
        <name>substrate</name>
    </ligand>
</feature>
<dbReference type="GO" id="GO:2001061">
    <property type="term" value="P:D-glycero-D-manno-heptose 7-phosphate biosynthetic process"/>
    <property type="evidence" value="ECO:0007669"/>
    <property type="project" value="UniProtKB-UniPathway"/>
</dbReference>
<comment type="subcellular location">
    <subcellularLocation>
        <location evidence="2 9">Cytoplasm</location>
    </subcellularLocation>
</comment>
<feature type="binding site" evidence="9">
    <location>
        <position position="169"/>
    </location>
    <ligand>
        <name>substrate</name>
    </ligand>
</feature>
<comment type="pathway">
    <text evidence="9">Carbohydrate biosynthesis; D-glycero-D-manno-heptose 7-phosphate biosynthesis; D-glycero-alpha-D-manno-heptose 7-phosphate and D-glycero-beta-D-manno-heptose 7-phosphate from sedoheptulose 7-phosphate: step 1/1.</text>
</comment>
<evidence type="ECO:0000256" key="2">
    <source>
        <dbReference type="ARBA" id="ARBA00004496"/>
    </source>
</evidence>
<dbReference type="GO" id="GO:0008270">
    <property type="term" value="F:zinc ion binding"/>
    <property type="evidence" value="ECO:0007669"/>
    <property type="project" value="UniProtKB-UniRule"/>
</dbReference>
<keyword evidence="4 9" id="KW-0963">Cytoplasm</keyword>
<feature type="binding site" evidence="9">
    <location>
        <position position="169"/>
    </location>
    <ligand>
        <name>Zn(2+)</name>
        <dbReference type="ChEBI" id="CHEBI:29105"/>
    </ligand>
</feature>
<evidence type="ECO:0000256" key="1">
    <source>
        <dbReference type="ARBA" id="ARBA00000348"/>
    </source>
</evidence>
<dbReference type="EC" id="5.3.1.28" evidence="9"/>
<protein>
    <recommendedName>
        <fullName evidence="9">Phosphoheptose isomerase</fullName>
        <ecNumber evidence="9">5.3.1.28</ecNumber>
    </recommendedName>
    <alternativeName>
        <fullName evidence="9">Sedoheptulose 7-phosphate isomerase</fullName>
    </alternativeName>
</protein>
<dbReference type="InterPro" id="IPR046348">
    <property type="entry name" value="SIS_dom_sf"/>
</dbReference>
<organism evidence="11 12">
    <name type="scientific">Acanthopleuribacter pedis</name>
    <dbReference type="NCBI Taxonomy" id="442870"/>
    <lineage>
        <taxon>Bacteria</taxon>
        <taxon>Pseudomonadati</taxon>
        <taxon>Acidobacteriota</taxon>
        <taxon>Holophagae</taxon>
        <taxon>Acanthopleuribacterales</taxon>
        <taxon>Acanthopleuribacteraceae</taxon>
        <taxon>Acanthopleuribacter</taxon>
    </lineage>
</organism>
<dbReference type="InterPro" id="IPR050099">
    <property type="entry name" value="SIS_GmhA/DiaA_subfam"/>
</dbReference>
<sequence length="188" mass="20550">MEAKLTKDIEEHIALFQKLRDGYLGEVEAIGRLLWKRLEQGHKILVAGNGGSAADAQHFAAELVGRYLVERRSLPAIALTTDTSILTAVGNDYGYDQVFSRQLEGLGREGDVFIGISTSGNSENLVRAMNSAKKIGVTNVALVGKGGGRMKPLADVALVVPSDHTPRIQEGQQWIWHTWCDLIDQFHG</sequence>
<dbReference type="EMBL" id="JAFREP010000023">
    <property type="protein sequence ID" value="MBO1321340.1"/>
    <property type="molecule type" value="Genomic_DNA"/>
</dbReference>
<dbReference type="RefSeq" id="WP_207861314.1">
    <property type="nucleotide sequence ID" value="NZ_JAFREP010000023.1"/>
</dbReference>
<reference evidence="11" key="1">
    <citation type="submission" date="2021-03" db="EMBL/GenBank/DDBJ databases">
        <authorList>
            <person name="Wang G."/>
        </authorList>
    </citation>
    <scope>NUCLEOTIDE SEQUENCE</scope>
    <source>
        <strain evidence="11">KCTC 12899</strain>
    </source>
</reference>
<evidence type="ECO:0000256" key="3">
    <source>
        <dbReference type="ARBA" id="ARBA00009894"/>
    </source>
</evidence>
<comment type="miscellaneous">
    <text evidence="9">The reaction produces a racemic mixture of D-glycero-alpha-D-manno-heptose 7-phosphate and D-glycero-beta-D-manno-heptose 7-phosphate.</text>
</comment>
<evidence type="ECO:0000256" key="5">
    <source>
        <dbReference type="ARBA" id="ARBA00022723"/>
    </source>
</evidence>
<dbReference type="Gene3D" id="3.40.50.10490">
    <property type="entry name" value="Glucose-6-phosphate isomerase like protein, domain 1"/>
    <property type="match status" value="1"/>
</dbReference>
<proteinExistence type="inferred from homology"/>
<keyword evidence="5 9" id="KW-0479">Metal-binding</keyword>
<dbReference type="Proteomes" id="UP000664417">
    <property type="component" value="Unassembled WGS sequence"/>
</dbReference>
<dbReference type="GO" id="GO:0008968">
    <property type="term" value="F:D-sedoheptulose 7-phosphate isomerase activity"/>
    <property type="evidence" value="ECO:0007669"/>
    <property type="project" value="UniProtKB-UniRule"/>
</dbReference>
<dbReference type="AlphaFoldDB" id="A0A8J7QNM3"/>
<feature type="domain" description="SIS" evidence="10">
    <location>
        <begin position="34"/>
        <end position="188"/>
    </location>
</feature>
<feature type="binding site" evidence="9">
    <location>
        <position position="58"/>
    </location>
    <ligand>
        <name>Zn(2+)</name>
        <dbReference type="ChEBI" id="CHEBI:29105"/>
    </ligand>
</feature>
<evidence type="ECO:0000313" key="12">
    <source>
        <dbReference type="Proteomes" id="UP000664417"/>
    </source>
</evidence>
<comment type="catalytic activity">
    <reaction evidence="1 9">
        <text>2 D-sedoheptulose 7-phosphate = D-glycero-alpha-D-manno-heptose 7-phosphate + D-glycero-beta-D-manno-heptose 7-phosphate</text>
        <dbReference type="Rhea" id="RHEA:27489"/>
        <dbReference type="ChEBI" id="CHEBI:57483"/>
        <dbReference type="ChEBI" id="CHEBI:60203"/>
        <dbReference type="ChEBI" id="CHEBI:60204"/>
        <dbReference type="EC" id="5.3.1.28"/>
    </reaction>
</comment>
<keyword evidence="7 9" id="KW-0413">Isomerase</keyword>
<evidence type="ECO:0000256" key="4">
    <source>
        <dbReference type="ARBA" id="ARBA00022490"/>
    </source>
</evidence>
<evidence type="ECO:0000256" key="6">
    <source>
        <dbReference type="ARBA" id="ARBA00022833"/>
    </source>
</evidence>
<dbReference type="GO" id="GO:0097367">
    <property type="term" value="F:carbohydrate derivative binding"/>
    <property type="evidence" value="ECO:0007669"/>
    <property type="project" value="InterPro"/>
</dbReference>
<evidence type="ECO:0000256" key="7">
    <source>
        <dbReference type="ARBA" id="ARBA00023235"/>
    </source>
</evidence>
<feature type="binding site" evidence="9">
    <location>
        <begin position="49"/>
        <end position="51"/>
    </location>
    <ligand>
        <name>substrate</name>
    </ligand>
</feature>
<dbReference type="UniPathway" id="UPA00041">
    <property type="reaction ID" value="UER00436"/>
</dbReference>
<dbReference type="InterPro" id="IPR035461">
    <property type="entry name" value="GmhA/DiaA"/>
</dbReference>
<feature type="binding site" evidence="9">
    <location>
        <position position="62"/>
    </location>
    <ligand>
        <name>substrate</name>
    </ligand>
</feature>
<dbReference type="PROSITE" id="PS51464">
    <property type="entry name" value="SIS"/>
    <property type="match status" value="1"/>
</dbReference>
<feature type="binding site" evidence="9">
    <location>
        <position position="177"/>
    </location>
    <ligand>
        <name>Zn(2+)</name>
        <dbReference type="ChEBI" id="CHEBI:29105"/>
    </ligand>
</feature>
<accession>A0A8J7QNM3</accession>
<dbReference type="SUPFAM" id="SSF53697">
    <property type="entry name" value="SIS domain"/>
    <property type="match status" value="1"/>
</dbReference>